<dbReference type="SUPFAM" id="SSF51735">
    <property type="entry name" value="NAD(P)-binding Rossmann-fold domains"/>
    <property type="match status" value="1"/>
</dbReference>
<evidence type="ECO:0000313" key="1">
    <source>
        <dbReference type="EMBL" id="AKO65782.1"/>
    </source>
</evidence>
<dbReference type="EMBL" id="CP011002">
    <property type="protein sequence ID" value="AKO65782.1"/>
    <property type="molecule type" value="Genomic_DNA"/>
</dbReference>
<reference evidence="1 2" key="1">
    <citation type="submission" date="2015-03" db="EMBL/GenBank/DDBJ databases">
        <title>Comparative analysis of the OM43 clade including a novel species from Red Sea uncovers genomic and metabolic diversity among marine methylotrophs.</title>
        <authorList>
            <person name="Jimenez-Infante F."/>
            <person name="Ngugi D.K."/>
            <person name="Vinu M."/>
            <person name="Alam I."/>
            <person name="Kamau A."/>
            <person name="Blom J."/>
            <person name="Bajic V.B."/>
            <person name="Stingl U."/>
        </authorList>
    </citation>
    <scope>NUCLEOTIDE SEQUENCE [LARGE SCALE GENOMIC DNA]</scope>
    <source>
        <strain evidence="1 2">MBRSH7</strain>
    </source>
</reference>
<gene>
    <name evidence="1" type="ORF">VI33_03420</name>
</gene>
<dbReference type="OrthoDB" id="9785826at2"/>
<dbReference type="GO" id="GO:0016491">
    <property type="term" value="F:oxidoreductase activity"/>
    <property type="evidence" value="ECO:0007669"/>
    <property type="project" value="TreeGrafter"/>
</dbReference>
<dbReference type="InterPro" id="IPR036291">
    <property type="entry name" value="NAD(P)-bd_dom_sf"/>
</dbReference>
<dbReference type="AlphaFoldDB" id="A0A0H4JBD0"/>
<dbReference type="PRINTS" id="PR00081">
    <property type="entry name" value="GDHRDH"/>
</dbReference>
<protein>
    <recommendedName>
        <fullName evidence="3">Short-chain dehydrogenase</fullName>
    </recommendedName>
</protein>
<dbReference type="PANTHER" id="PTHR43544">
    <property type="entry name" value="SHORT-CHAIN DEHYDROGENASE/REDUCTASE"/>
    <property type="match status" value="1"/>
</dbReference>
<dbReference type="Proteomes" id="UP000066549">
    <property type="component" value="Chromosome"/>
</dbReference>
<proteinExistence type="predicted"/>
<name>A0A0H4JBD0_9PROT</name>
<dbReference type="GO" id="GO:0005737">
    <property type="term" value="C:cytoplasm"/>
    <property type="evidence" value="ECO:0007669"/>
    <property type="project" value="TreeGrafter"/>
</dbReference>
<accession>A0A0H4JBD0</accession>
<keyword evidence="2" id="KW-1185">Reference proteome</keyword>
<sequence length="227" mass="25701">MKEILIIGGSGAIGSALISEYVNNDIKITIASRKKQNLDPHINQIIYDYEQHNEIKLSTKIKFDLIIFATGHLHNEHFKPEKSLKDIDKNAFQFSYHINCIAPLILLSQLRNNLTDHTKIVFLSARVGSISANELGGWYAYRMSKAALNMMIKNLSIELKRKYKNIIVCGMHPGTVDSKLSKPYSGFVKHGIFTPSQSAAMLKKVIDELNLKHSGKIYDYAFQEIAY</sequence>
<dbReference type="InterPro" id="IPR002347">
    <property type="entry name" value="SDR_fam"/>
</dbReference>
<organism evidence="1 2">
    <name type="scientific">Methylophilales bacterium MBRS-H7</name>
    <dbReference type="NCBI Taxonomy" id="1623450"/>
    <lineage>
        <taxon>Bacteria</taxon>
        <taxon>Pseudomonadati</taxon>
        <taxon>Pseudomonadota</taxon>
        <taxon>Betaproteobacteria</taxon>
        <taxon>Nitrosomonadales</taxon>
        <taxon>OM43 clade</taxon>
    </lineage>
</organism>
<dbReference type="Pfam" id="PF00106">
    <property type="entry name" value="adh_short"/>
    <property type="match status" value="1"/>
</dbReference>
<evidence type="ECO:0000313" key="2">
    <source>
        <dbReference type="Proteomes" id="UP000066549"/>
    </source>
</evidence>
<dbReference type="PANTHER" id="PTHR43544:SF12">
    <property type="entry name" value="NAD(P)-BINDING ROSSMANN-FOLD SUPERFAMILY PROTEIN"/>
    <property type="match status" value="1"/>
</dbReference>
<dbReference type="InterPro" id="IPR051468">
    <property type="entry name" value="Fungal_SecMetab_SDRs"/>
</dbReference>
<evidence type="ECO:0008006" key="3">
    <source>
        <dbReference type="Google" id="ProtNLM"/>
    </source>
</evidence>
<dbReference type="Gene3D" id="3.40.50.720">
    <property type="entry name" value="NAD(P)-binding Rossmann-like Domain"/>
    <property type="match status" value="1"/>
</dbReference>